<name>A0A2W5L5M1_SPHMC</name>
<feature type="DNA-binding region" description="H-T-H motif" evidence="2">
    <location>
        <begin position="48"/>
        <end position="67"/>
    </location>
</feature>
<dbReference type="GO" id="GO:0003677">
    <property type="term" value="F:DNA binding"/>
    <property type="evidence" value="ECO:0007669"/>
    <property type="project" value="UniProtKB-UniRule"/>
</dbReference>
<organism evidence="5 6">
    <name type="scientific">Sphingopyxis macrogoltabida</name>
    <name type="common">Sphingomonas macrogoltabidus</name>
    <dbReference type="NCBI Taxonomy" id="33050"/>
    <lineage>
        <taxon>Bacteria</taxon>
        <taxon>Pseudomonadati</taxon>
        <taxon>Pseudomonadota</taxon>
        <taxon>Alphaproteobacteria</taxon>
        <taxon>Sphingomonadales</taxon>
        <taxon>Sphingomonadaceae</taxon>
        <taxon>Sphingopyxis</taxon>
    </lineage>
</organism>
<evidence type="ECO:0000256" key="3">
    <source>
        <dbReference type="SAM" id="MobiDB-lite"/>
    </source>
</evidence>
<evidence type="ECO:0000259" key="4">
    <source>
        <dbReference type="PROSITE" id="PS50977"/>
    </source>
</evidence>
<protein>
    <submittedName>
        <fullName evidence="5">TetR family transcriptional regulator</fullName>
    </submittedName>
</protein>
<dbReference type="SUPFAM" id="SSF46689">
    <property type="entry name" value="Homeodomain-like"/>
    <property type="match status" value="1"/>
</dbReference>
<evidence type="ECO:0000313" key="5">
    <source>
        <dbReference type="EMBL" id="PZQ24662.1"/>
    </source>
</evidence>
<dbReference type="InterPro" id="IPR001647">
    <property type="entry name" value="HTH_TetR"/>
</dbReference>
<dbReference type="Gene3D" id="1.10.357.10">
    <property type="entry name" value="Tetracycline Repressor, domain 2"/>
    <property type="match status" value="1"/>
</dbReference>
<accession>A0A2W5L5M1</accession>
<dbReference type="Proteomes" id="UP000248597">
    <property type="component" value="Unassembled WGS sequence"/>
</dbReference>
<dbReference type="InterPro" id="IPR009057">
    <property type="entry name" value="Homeodomain-like_sf"/>
</dbReference>
<sequence>MAAQAKDRTSAQAQQPHVDGRRERSRSSRRRIVQAMMELIAAGDLMPSAARVADEAGIGLRTVFRHFDDMDSLYAEITDTIAERLLPIVSAPYDGEDWRANLRDLQRRRVRVFETMMPFRLAANIKRYQSPFLMGQYGKVITLERELVLRLFPPAVLANRVAIEGLCAALSFQNWRALRHDQSLSAEDAGTVTALMVEALAAQIDDAARR</sequence>
<dbReference type="PROSITE" id="PS50977">
    <property type="entry name" value="HTH_TETR_2"/>
    <property type="match status" value="1"/>
</dbReference>
<comment type="caution">
    <text evidence="5">The sequence shown here is derived from an EMBL/GenBank/DDBJ whole genome shotgun (WGS) entry which is preliminary data.</text>
</comment>
<proteinExistence type="predicted"/>
<gene>
    <name evidence="5" type="ORF">DI569_00325</name>
</gene>
<feature type="region of interest" description="Disordered" evidence="3">
    <location>
        <begin position="1"/>
        <end position="28"/>
    </location>
</feature>
<evidence type="ECO:0000313" key="6">
    <source>
        <dbReference type="Proteomes" id="UP000248597"/>
    </source>
</evidence>
<keyword evidence="1 2" id="KW-0238">DNA-binding</keyword>
<reference evidence="5 6" key="1">
    <citation type="submission" date="2017-08" db="EMBL/GenBank/DDBJ databases">
        <title>Infants hospitalized years apart are colonized by the same room-sourced microbial strains.</title>
        <authorList>
            <person name="Brooks B."/>
            <person name="Olm M.R."/>
            <person name="Firek B.A."/>
            <person name="Baker R."/>
            <person name="Thomas B.C."/>
            <person name="Morowitz M.J."/>
            <person name="Banfield J.F."/>
        </authorList>
    </citation>
    <scope>NUCLEOTIDE SEQUENCE [LARGE SCALE GENOMIC DNA]</scope>
    <source>
        <strain evidence="5">S2_005_003_R2_47</strain>
    </source>
</reference>
<evidence type="ECO:0000256" key="2">
    <source>
        <dbReference type="PROSITE-ProRule" id="PRU00335"/>
    </source>
</evidence>
<dbReference type="AlphaFoldDB" id="A0A2W5L5M1"/>
<evidence type="ECO:0000256" key="1">
    <source>
        <dbReference type="ARBA" id="ARBA00023125"/>
    </source>
</evidence>
<dbReference type="EMBL" id="QFPJ01000001">
    <property type="protein sequence ID" value="PZQ24662.1"/>
    <property type="molecule type" value="Genomic_DNA"/>
</dbReference>
<feature type="domain" description="HTH tetR-type" evidence="4">
    <location>
        <begin position="26"/>
        <end position="85"/>
    </location>
</feature>